<evidence type="ECO:0000313" key="1">
    <source>
        <dbReference type="EMBL" id="KAJ4327163.1"/>
    </source>
</evidence>
<protein>
    <submittedName>
        <fullName evidence="1">Uncharacterized protein</fullName>
    </submittedName>
</protein>
<dbReference type="EMBL" id="JAPEUR010000029">
    <property type="protein sequence ID" value="KAJ4327163.1"/>
    <property type="molecule type" value="Genomic_DNA"/>
</dbReference>
<dbReference type="AlphaFoldDB" id="A0A9W8WJN1"/>
<accession>A0A9W8WJN1</accession>
<sequence>MQYTITTILGTDPILHIFRPLKATLLTVENVQRLEEGDAVDRIWNWVLAHGRVVELCASMFDTSMSDDDLVVCLSDATVSADSSHGYDEELLLIDDQSCDDQSCDDQSYDNQGYDNQSVLVAQFLDDFRSVFEHEELLKRVYN</sequence>
<proteinExistence type="predicted"/>
<organism evidence="1 2">
    <name type="scientific">Fusarium piperis</name>
    <dbReference type="NCBI Taxonomy" id="1435070"/>
    <lineage>
        <taxon>Eukaryota</taxon>
        <taxon>Fungi</taxon>
        <taxon>Dikarya</taxon>
        <taxon>Ascomycota</taxon>
        <taxon>Pezizomycotina</taxon>
        <taxon>Sordariomycetes</taxon>
        <taxon>Hypocreomycetidae</taxon>
        <taxon>Hypocreales</taxon>
        <taxon>Nectriaceae</taxon>
        <taxon>Fusarium</taxon>
        <taxon>Fusarium solani species complex</taxon>
    </lineage>
</organism>
<reference evidence="1" key="1">
    <citation type="submission" date="2022-10" db="EMBL/GenBank/DDBJ databases">
        <title>Tapping the CABI collections for fungal endophytes: first genome assemblies for Collariella, Neodidymelliopsis, Ascochyta clinopodiicola, Didymella pomorum, Didymosphaeria variabile, Neocosmospora piperis and Neocucurbitaria cava.</title>
        <authorList>
            <person name="Hill R."/>
        </authorList>
    </citation>
    <scope>NUCLEOTIDE SEQUENCE</scope>
    <source>
        <strain evidence="1">IMI 366586</strain>
    </source>
</reference>
<evidence type="ECO:0000313" key="2">
    <source>
        <dbReference type="Proteomes" id="UP001140502"/>
    </source>
</evidence>
<name>A0A9W8WJN1_9HYPO</name>
<comment type="caution">
    <text evidence="1">The sequence shown here is derived from an EMBL/GenBank/DDBJ whole genome shotgun (WGS) entry which is preliminary data.</text>
</comment>
<gene>
    <name evidence="1" type="ORF">N0V84_002425</name>
</gene>
<keyword evidence="2" id="KW-1185">Reference proteome</keyword>
<dbReference type="Proteomes" id="UP001140502">
    <property type="component" value="Unassembled WGS sequence"/>
</dbReference>